<feature type="compositionally biased region" description="Polar residues" evidence="1">
    <location>
        <begin position="579"/>
        <end position="591"/>
    </location>
</feature>
<sequence>MVLLSRNSSSNKQTSLFDIRIKGTDHDVLVIKGSAHEAPSVLVNGSIVLSVLEPISIKKLSLKLYATLRLKWTNSYETQRGSVLKKPFRYEKRIFEHNWDSFDLNNLYDNYNSKSPTLTRKNSSANSSSSSLKSYGKKSKSSTNLASFGSSTSLSGSANNSHLLLQGNYEFPFSAVLPGSINESVEGLPGATVVYKLQANIDRGRFSNDLVVKKHLRVVRTLTPDSVELSETMAVDNTWPKKVEYTISIPSRAVAIGSSCPIHMILVPLAKGLKLGKIKVTLSEYYSCCGSYGPPHSGERNIHDIVIPASNQEITDDKWEINSTINIPASLSKCTQDVDILNNIKVRHKLKFVVGLINPDGHVSELRASLPLILFISPFVALGVKNFDRERHGSIASEGSAGSFNDIPSDNDELDDDDVIFAPDPETTPANLSSQNSITNAERMAPPNYENHIYDRLWSEIAIEDTPEGSRAATPAPGTPNGYQNSESLTDSGGMGKLTENLRRLHLQRQAEVNSQPSLDSLAGNRGTAAYNLQTPINELNTPPTNESDYFSIRPHKEGIVSPGVHSPYFNHISRVNSETNLPGSIRSGSPASRDWNSESMSQVPSYQTAMKAFTPDNLSPAYVPPDYEDPEVTRPRAIHLKSSSLSNSRAQSTALLSNLRGDSSSHQMDRSMNSSTGSSPSISRNASSNHLPSSSSNNNSSLNLNYSRSPQKHKFNNNFGSLTPLSPSPPVRPQSASPSDNSTQSSVPTHVSLGGLQHQNKSASFVNLMGTLLHRKDSKRNVKD</sequence>
<dbReference type="GO" id="GO:0005829">
    <property type="term" value="C:cytosol"/>
    <property type="evidence" value="ECO:0007669"/>
    <property type="project" value="TreeGrafter"/>
</dbReference>
<dbReference type="InterPro" id="IPR014756">
    <property type="entry name" value="Ig_E-set"/>
</dbReference>
<dbReference type="RefSeq" id="XP_019037798.1">
    <property type="nucleotide sequence ID" value="XM_019182743.1"/>
</dbReference>
<dbReference type="Gene3D" id="2.60.40.640">
    <property type="match status" value="1"/>
</dbReference>
<feature type="compositionally biased region" description="Acidic residues" evidence="1">
    <location>
        <begin position="409"/>
        <end position="419"/>
    </location>
</feature>
<dbReference type="PANTHER" id="PTHR11188">
    <property type="entry name" value="ARRESTIN DOMAIN CONTAINING PROTEIN"/>
    <property type="match status" value="1"/>
</dbReference>
<feature type="compositionally biased region" description="Polar residues" evidence="1">
    <location>
        <begin position="717"/>
        <end position="726"/>
    </location>
</feature>
<feature type="compositionally biased region" description="Polar residues" evidence="1">
    <location>
        <begin position="660"/>
        <end position="678"/>
    </location>
</feature>
<feature type="domain" description="Arrestin C-terminal-like" evidence="2">
    <location>
        <begin position="239"/>
        <end position="379"/>
    </location>
</feature>
<evidence type="ECO:0000313" key="3">
    <source>
        <dbReference type="EMBL" id="ODQ58591.1"/>
    </source>
</evidence>
<feature type="region of interest" description="Disordered" evidence="1">
    <location>
        <begin position="395"/>
        <end position="444"/>
    </location>
</feature>
<feature type="region of interest" description="Disordered" evidence="1">
    <location>
        <begin position="579"/>
        <end position="604"/>
    </location>
</feature>
<dbReference type="InterPro" id="IPR011021">
    <property type="entry name" value="Arrestin-like_N"/>
</dbReference>
<keyword evidence="4" id="KW-1185">Reference proteome</keyword>
<feature type="region of interest" description="Disordered" evidence="1">
    <location>
        <begin position="467"/>
        <end position="486"/>
    </location>
</feature>
<dbReference type="InterPro" id="IPR050357">
    <property type="entry name" value="Arrestin_domain-protein"/>
</dbReference>
<dbReference type="STRING" id="683960.A0A1E3NZC3"/>
<gene>
    <name evidence="3" type="ORF">WICANDRAFT_54553</name>
</gene>
<organism evidence="3 4">
    <name type="scientific">Wickerhamomyces anomalus (strain ATCC 58044 / CBS 1984 / NCYC 433 / NRRL Y-366-8)</name>
    <name type="common">Yeast</name>
    <name type="synonym">Hansenula anomala</name>
    <dbReference type="NCBI Taxonomy" id="683960"/>
    <lineage>
        <taxon>Eukaryota</taxon>
        <taxon>Fungi</taxon>
        <taxon>Dikarya</taxon>
        <taxon>Ascomycota</taxon>
        <taxon>Saccharomycotina</taxon>
        <taxon>Saccharomycetes</taxon>
        <taxon>Phaffomycetales</taxon>
        <taxon>Wickerhamomycetaceae</taxon>
        <taxon>Wickerhamomyces</taxon>
    </lineage>
</organism>
<dbReference type="EMBL" id="KV454211">
    <property type="protein sequence ID" value="ODQ58591.1"/>
    <property type="molecule type" value="Genomic_DNA"/>
</dbReference>
<dbReference type="SMART" id="SM01017">
    <property type="entry name" value="Arrestin_C"/>
    <property type="match status" value="1"/>
</dbReference>
<protein>
    <recommendedName>
        <fullName evidence="2">Arrestin C-terminal-like domain-containing protein</fullName>
    </recommendedName>
</protein>
<feature type="compositionally biased region" description="Polar residues" evidence="1">
    <location>
        <begin position="735"/>
        <end position="750"/>
    </location>
</feature>
<dbReference type="GO" id="GO:0070086">
    <property type="term" value="P:ubiquitin-dependent endocytosis"/>
    <property type="evidence" value="ECO:0007669"/>
    <property type="project" value="TreeGrafter"/>
</dbReference>
<dbReference type="GO" id="GO:0030674">
    <property type="term" value="F:protein-macromolecule adaptor activity"/>
    <property type="evidence" value="ECO:0007669"/>
    <property type="project" value="TreeGrafter"/>
</dbReference>
<feature type="region of interest" description="Disordered" evidence="1">
    <location>
        <begin position="660"/>
        <end position="759"/>
    </location>
</feature>
<dbReference type="InterPro" id="IPR011022">
    <property type="entry name" value="Arrestin_C-like"/>
</dbReference>
<feature type="compositionally biased region" description="Low complexity" evidence="1">
    <location>
        <begin position="121"/>
        <end position="134"/>
    </location>
</feature>
<dbReference type="SUPFAM" id="SSF81296">
    <property type="entry name" value="E set domains"/>
    <property type="match status" value="1"/>
</dbReference>
<evidence type="ECO:0000313" key="4">
    <source>
        <dbReference type="Proteomes" id="UP000094112"/>
    </source>
</evidence>
<dbReference type="GO" id="GO:0005886">
    <property type="term" value="C:plasma membrane"/>
    <property type="evidence" value="ECO:0007669"/>
    <property type="project" value="TreeGrafter"/>
</dbReference>
<reference evidence="3 4" key="1">
    <citation type="journal article" date="2016" name="Proc. Natl. Acad. Sci. U.S.A.">
        <title>Comparative genomics of biotechnologically important yeasts.</title>
        <authorList>
            <person name="Riley R."/>
            <person name="Haridas S."/>
            <person name="Wolfe K.H."/>
            <person name="Lopes M.R."/>
            <person name="Hittinger C.T."/>
            <person name="Goeker M."/>
            <person name="Salamov A.A."/>
            <person name="Wisecaver J.H."/>
            <person name="Long T.M."/>
            <person name="Calvey C.H."/>
            <person name="Aerts A.L."/>
            <person name="Barry K.W."/>
            <person name="Choi C."/>
            <person name="Clum A."/>
            <person name="Coughlan A.Y."/>
            <person name="Deshpande S."/>
            <person name="Douglass A.P."/>
            <person name="Hanson S.J."/>
            <person name="Klenk H.-P."/>
            <person name="LaButti K.M."/>
            <person name="Lapidus A."/>
            <person name="Lindquist E.A."/>
            <person name="Lipzen A.M."/>
            <person name="Meier-Kolthoff J.P."/>
            <person name="Ohm R.A."/>
            <person name="Otillar R.P."/>
            <person name="Pangilinan J.L."/>
            <person name="Peng Y."/>
            <person name="Rokas A."/>
            <person name="Rosa C.A."/>
            <person name="Scheuner C."/>
            <person name="Sibirny A.A."/>
            <person name="Slot J.C."/>
            <person name="Stielow J.B."/>
            <person name="Sun H."/>
            <person name="Kurtzman C.P."/>
            <person name="Blackwell M."/>
            <person name="Grigoriev I.V."/>
            <person name="Jeffries T.W."/>
        </authorList>
    </citation>
    <scope>NUCLEOTIDE SEQUENCE [LARGE SCALE GENOMIC DNA]</scope>
    <source>
        <strain evidence="4">ATCC 58044 / CBS 1984 / NCYC 433 / NRRL Y-366-8</strain>
    </source>
</reference>
<proteinExistence type="predicted"/>
<dbReference type="PANTHER" id="PTHR11188:SF17">
    <property type="entry name" value="FI21816P1"/>
    <property type="match status" value="1"/>
</dbReference>
<feature type="region of interest" description="Disordered" evidence="1">
    <location>
        <begin position="115"/>
        <end position="143"/>
    </location>
</feature>
<dbReference type="Pfam" id="PF02752">
    <property type="entry name" value="Arrestin_C"/>
    <property type="match status" value="1"/>
</dbReference>
<dbReference type="GeneID" id="30199989"/>
<dbReference type="Proteomes" id="UP000094112">
    <property type="component" value="Unassembled WGS sequence"/>
</dbReference>
<evidence type="ECO:0000259" key="2">
    <source>
        <dbReference type="SMART" id="SM01017"/>
    </source>
</evidence>
<dbReference type="Pfam" id="PF00339">
    <property type="entry name" value="Arrestin_N"/>
    <property type="match status" value="1"/>
</dbReference>
<feature type="compositionally biased region" description="Low complexity" evidence="1">
    <location>
        <begin position="679"/>
        <end position="710"/>
    </location>
</feature>
<dbReference type="GO" id="GO:0031625">
    <property type="term" value="F:ubiquitin protein ligase binding"/>
    <property type="evidence" value="ECO:0007669"/>
    <property type="project" value="TreeGrafter"/>
</dbReference>
<dbReference type="OrthoDB" id="2333384at2759"/>
<accession>A0A1E3NZC3</accession>
<dbReference type="AlphaFoldDB" id="A0A1E3NZC3"/>
<dbReference type="InterPro" id="IPR014752">
    <property type="entry name" value="Arrestin-like_C"/>
</dbReference>
<feature type="compositionally biased region" description="Polar residues" evidence="1">
    <location>
        <begin position="428"/>
        <end position="440"/>
    </location>
</feature>
<name>A0A1E3NZC3_WICAA</name>
<evidence type="ECO:0000256" key="1">
    <source>
        <dbReference type="SAM" id="MobiDB-lite"/>
    </source>
</evidence>